<evidence type="ECO:0000313" key="2">
    <source>
        <dbReference type="Proteomes" id="UP000594454"/>
    </source>
</evidence>
<dbReference type="InParanoid" id="A0A7R8USJ1"/>
<dbReference type="EMBL" id="LR899011">
    <property type="protein sequence ID" value="CAD7086249.1"/>
    <property type="molecule type" value="Genomic_DNA"/>
</dbReference>
<keyword evidence="2" id="KW-1185">Reference proteome</keyword>
<name>A0A7R8USJ1_HERIL</name>
<sequence>MKFSCSCQPRWLKRKKSGRAMCRHFAAISPHHYQVTTVQSVFVEIVCEQREVGSANSELSATLTHDSAVNPFSSIKGQRLVSTSKRICIWCQYTEYILKLISGEKDVISLP</sequence>
<accession>A0A7R8USJ1</accession>
<reference evidence="1 2" key="1">
    <citation type="submission" date="2020-11" db="EMBL/GenBank/DDBJ databases">
        <authorList>
            <person name="Wallbank WR R."/>
            <person name="Pardo Diaz C."/>
            <person name="Kozak K."/>
            <person name="Martin S."/>
            <person name="Jiggins C."/>
            <person name="Moest M."/>
            <person name="Warren A I."/>
            <person name="Generalovic N T."/>
            <person name="Byers J.R.P. K."/>
            <person name="Montejo-Kovacevich G."/>
            <person name="Yen C E."/>
        </authorList>
    </citation>
    <scope>NUCLEOTIDE SEQUENCE [LARGE SCALE GENOMIC DNA]</scope>
</reference>
<gene>
    <name evidence="1" type="ORF">HERILL_LOCUS9037</name>
</gene>
<protein>
    <submittedName>
        <fullName evidence="1">Uncharacterized protein</fullName>
    </submittedName>
</protein>
<dbReference type="Proteomes" id="UP000594454">
    <property type="component" value="Chromosome 3"/>
</dbReference>
<proteinExistence type="predicted"/>
<organism evidence="1 2">
    <name type="scientific">Hermetia illucens</name>
    <name type="common">Black soldier fly</name>
    <dbReference type="NCBI Taxonomy" id="343691"/>
    <lineage>
        <taxon>Eukaryota</taxon>
        <taxon>Metazoa</taxon>
        <taxon>Ecdysozoa</taxon>
        <taxon>Arthropoda</taxon>
        <taxon>Hexapoda</taxon>
        <taxon>Insecta</taxon>
        <taxon>Pterygota</taxon>
        <taxon>Neoptera</taxon>
        <taxon>Endopterygota</taxon>
        <taxon>Diptera</taxon>
        <taxon>Brachycera</taxon>
        <taxon>Stratiomyomorpha</taxon>
        <taxon>Stratiomyidae</taxon>
        <taxon>Hermetiinae</taxon>
        <taxon>Hermetia</taxon>
    </lineage>
</organism>
<dbReference type="AlphaFoldDB" id="A0A7R8USJ1"/>
<evidence type="ECO:0000313" key="1">
    <source>
        <dbReference type="EMBL" id="CAD7086249.1"/>
    </source>
</evidence>